<accession>A0ABD3VYU4</accession>
<dbReference type="SUPFAM" id="SSF81383">
    <property type="entry name" value="F-box domain"/>
    <property type="match status" value="1"/>
</dbReference>
<dbReference type="Pfam" id="PF00400">
    <property type="entry name" value="WD40"/>
    <property type="match status" value="3"/>
</dbReference>
<proteinExistence type="predicted"/>
<keyword evidence="7" id="KW-1185">Reference proteome</keyword>
<dbReference type="PROSITE" id="PS50294">
    <property type="entry name" value="WD_REPEATS_REGION"/>
    <property type="match status" value="2"/>
</dbReference>
<dbReference type="PROSITE" id="PS00678">
    <property type="entry name" value="WD_REPEATS_1"/>
    <property type="match status" value="1"/>
</dbReference>
<keyword evidence="2" id="KW-0677">Repeat</keyword>
<evidence type="ECO:0000256" key="3">
    <source>
        <dbReference type="PROSITE-ProRule" id="PRU00221"/>
    </source>
</evidence>
<dbReference type="Gene3D" id="2.130.10.10">
    <property type="entry name" value="YVTN repeat-like/Quinoprotein amine dehydrogenase"/>
    <property type="match status" value="1"/>
</dbReference>
<dbReference type="InterPro" id="IPR042627">
    <property type="entry name" value="FBXW2"/>
</dbReference>
<dbReference type="Gene3D" id="1.20.1280.50">
    <property type="match status" value="1"/>
</dbReference>
<reference evidence="6 7" key="1">
    <citation type="submission" date="2024-11" db="EMBL/GenBank/DDBJ databases">
        <title>Chromosome-level genome assembly of the freshwater bivalve Anodonta woodiana.</title>
        <authorList>
            <person name="Chen X."/>
        </authorList>
    </citation>
    <scope>NUCLEOTIDE SEQUENCE [LARGE SCALE GENOMIC DNA]</scope>
    <source>
        <strain evidence="6">MN2024</strain>
        <tissue evidence="6">Gills</tissue>
    </source>
</reference>
<dbReference type="InterPro" id="IPR020472">
    <property type="entry name" value="WD40_PAC1"/>
</dbReference>
<feature type="domain" description="F-box" evidence="5">
    <location>
        <begin position="91"/>
        <end position="138"/>
    </location>
</feature>
<evidence type="ECO:0000313" key="6">
    <source>
        <dbReference type="EMBL" id="KAL3866795.1"/>
    </source>
</evidence>
<dbReference type="InterPro" id="IPR036322">
    <property type="entry name" value="WD40_repeat_dom_sf"/>
</dbReference>
<dbReference type="PANTHER" id="PTHR44436:SF1">
    <property type="entry name" value="F-BOX_WD REPEAT-CONTAINING PROTEIN 2"/>
    <property type="match status" value="1"/>
</dbReference>
<feature type="repeat" description="WD" evidence="3">
    <location>
        <begin position="260"/>
        <end position="301"/>
    </location>
</feature>
<evidence type="ECO:0000313" key="7">
    <source>
        <dbReference type="Proteomes" id="UP001634394"/>
    </source>
</evidence>
<dbReference type="Proteomes" id="UP001634394">
    <property type="component" value="Unassembled WGS sequence"/>
</dbReference>
<dbReference type="SUPFAM" id="SSF50978">
    <property type="entry name" value="WD40 repeat-like"/>
    <property type="match status" value="1"/>
</dbReference>
<dbReference type="InterPro" id="IPR019775">
    <property type="entry name" value="WD40_repeat_CS"/>
</dbReference>
<dbReference type="SMART" id="SM00256">
    <property type="entry name" value="FBOX"/>
    <property type="match status" value="1"/>
</dbReference>
<dbReference type="SMART" id="SM00320">
    <property type="entry name" value="WD40"/>
    <property type="match status" value="4"/>
</dbReference>
<dbReference type="PRINTS" id="PR00320">
    <property type="entry name" value="GPROTEINBRPT"/>
</dbReference>
<feature type="region of interest" description="Disordered" evidence="4">
    <location>
        <begin position="1"/>
        <end position="23"/>
    </location>
</feature>
<protein>
    <recommendedName>
        <fullName evidence="5">F-box domain-containing protein</fullName>
    </recommendedName>
</protein>
<comment type="caution">
    <text evidence="6">The sequence shown here is derived from an EMBL/GenBank/DDBJ whole genome shotgun (WGS) entry which is preliminary data.</text>
</comment>
<dbReference type="InterPro" id="IPR001810">
    <property type="entry name" value="F-box_dom"/>
</dbReference>
<dbReference type="Pfam" id="PF12937">
    <property type="entry name" value="F-box-like"/>
    <property type="match status" value="1"/>
</dbReference>
<evidence type="ECO:0000256" key="2">
    <source>
        <dbReference type="ARBA" id="ARBA00022737"/>
    </source>
</evidence>
<dbReference type="CDD" id="cd22131">
    <property type="entry name" value="F-box_FBXW2"/>
    <property type="match status" value="1"/>
</dbReference>
<feature type="repeat" description="WD" evidence="3">
    <location>
        <begin position="182"/>
        <end position="221"/>
    </location>
</feature>
<dbReference type="PROSITE" id="PS50181">
    <property type="entry name" value="FBOX"/>
    <property type="match status" value="1"/>
</dbReference>
<dbReference type="EMBL" id="JBJQND010000009">
    <property type="protein sequence ID" value="KAL3866795.1"/>
    <property type="molecule type" value="Genomic_DNA"/>
</dbReference>
<evidence type="ECO:0000256" key="4">
    <source>
        <dbReference type="SAM" id="MobiDB-lite"/>
    </source>
</evidence>
<dbReference type="InterPro" id="IPR015943">
    <property type="entry name" value="WD40/YVTN_repeat-like_dom_sf"/>
</dbReference>
<dbReference type="InterPro" id="IPR001680">
    <property type="entry name" value="WD40_rpt"/>
</dbReference>
<dbReference type="PROSITE" id="PS50082">
    <property type="entry name" value="WD_REPEATS_2"/>
    <property type="match status" value="2"/>
</dbReference>
<organism evidence="6 7">
    <name type="scientific">Sinanodonta woodiana</name>
    <name type="common">Chinese pond mussel</name>
    <name type="synonym">Anodonta woodiana</name>
    <dbReference type="NCBI Taxonomy" id="1069815"/>
    <lineage>
        <taxon>Eukaryota</taxon>
        <taxon>Metazoa</taxon>
        <taxon>Spiralia</taxon>
        <taxon>Lophotrochozoa</taxon>
        <taxon>Mollusca</taxon>
        <taxon>Bivalvia</taxon>
        <taxon>Autobranchia</taxon>
        <taxon>Heteroconchia</taxon>
        <taxon>Palaeoheterodonta</taxon>
        <taxon>Unionida</taxon>
        <taxon>Unionoidea</taxon>
        <taxon>Unionidae</taxon>
        <taxon>Unioninae</taxon>
        <taxon>Sinanodonta</taxon>
    </lineage>
</organism>
<keyword evidence="1 3" id="KW-0853">WD repeat</keyword>
<dbReference type="InterPro" id="IPR036047">
    <property type="entry name" value="F-box-like_dom_sf"/>
</dbReference>
<evidence type="ECO:0000259" key="5">
    <source>
        <dbReference type="PROSITE" id="PS50181"/>
    </source>
</evidence>
<dbReference type="PANTHER" id="PTHR44436">
    <property type="entry name" value="F-BOX/WD REPEAT-CONTAINING PROTEIN 2"/>
    <property type="match status" value="1"/>
</dbReference>
<dbReference type="AlphaFoldDB" id="A0ABD3VYU4"/>
<gene>
    <name evidence="6" type="ORF">ACJMK2_044063</name>
</gene>
<name>A0ABD3VYU4_SINWO</name>
<sequence>MKNLHNRSPSDPGPLNLQLNDKDGSSKRYFQKKQEDDEADMHFISWLHTVGVQFLQLTDRQKIQTLDHMVNLCSPKELVHFSDILPVMLYRDFLRLLPVEISARILIHLDEKSVLNCRLVSRQWNNLINSLREVWMHMAIRVGTKAQMDLRIPAHIYKKKFIKTVQLINSVKTGSAFDVMSLEGHRGRVMAIYYMENKVATGSDDHTVRLWDIGTGECLKVIHTHSVSALQFDDEYVYTASYDNTAACWHFATGQLVTRYSGHTSAVFSLDARKDFDLIVTGSADKTVKIWQLSSGFLLKTLADWHNDWVTRIKILSCTFSETGSQTFHLVSTDRRGCCFWTVCDDKVDVSTTHNADWCMSVPYVTNTETISLCTYMQRDKVQSISTYNTETSSTRCIPHHKSTFLIPKDVPAQQSVLGLGQKFAIFMVDEGYSRAMVVDVQSNRVMCSIPVPQYRPTQNGASATLGPADWLDGFSEENTQGLFLALCLKDNSVLLLKWKGAQEKDGNICSPTVVNC</sequence>
<evidence type="ECO:0000256" key="1">
    <source>
        <dbReference type="ARBA" id="ARBA00022574"/>
    </source>
</evidence>